<feature type="region of interest" description="Disordered" evidence="1">
    <location>
        <begin position="45"/>
        <end position="78"/>
    </location>
</feature>
<dbReference type="EMBL" id="JAQQWM010000007">
    <property type="protein sequence ID" value="KAK8057255.1"/>
    <property type="molecule type" value="Genomic_DNA"/>
</dbReference>
<keyword evidence="4" id="KW-1185">Reference proteome</keyword>
<keyword evidence="2" id="KW-0472">Membrane</keyword>
<name>A0ABR1UEE6_9PEZI</name>
<reference evidence="3 4" key="1">
    <citation type="submission" date="2023-01" db="EMBL/GenBank/DDBJ databases">
        <title>Analysis of 21 Apiospora genomes using comparative genomics revels a genus with tremendous synthesis potential of carbohydrate active enzymes and secondary metabolites.</title>
        <authorList>
            <person name="Sorensen T."/>
        </authorList>
    </citation>
    <scope>NUCLEOTIDE SEQUENCE [LARGE SCALE GENOMIC DNA]</scope>
    <source>
        <strain evidence="3 4">CBS 83171</strain>
    </source>
</reference>
<organism evidence="3 4">
    <name type="scientific">Apiospora saccharicola</name>
    <dbReference type="NCBI Taxonomy" id="335842"/>
    <lineage>
        <taxon>Eukaryota</taxon>
        <taxon>Fungi</taxon>
        <taxon>Dikarya</taxon>
        <taxon>Ascomycota</taxon>
        <taxon>Pezizomycotina</taxon>
        <taxon>Sordariomycetes</taxon>
        <taxon>Xylariomycetidae</taxon>
        <taxon>Amphisphaeriales</taxon>
        <taxon>Apiosporaceae</taxon>
        <taxon>Apiospora</taxon>
    </lineage>
</organism>
<evidence type="ECO:0000313" key="3">
    <source>
        <dbReference type="EMBL" id="KAK8057255.1"/>
    </source>
</evidence>
<keyword evidence="2" id="KW-1133">Transmembrane helix</keyword>
<evidence type="ECO:0000313" key="4">
    <source>
        <dbReference type="Proteomes" id="UP001446871"/>
    </source>
</evidence>
<evidence type="ECO:0000256" key="1">
    <source>
        <dbReference type="SAM" id="MobiDB-lite"/>
    </source>
</evidence>
<sequence length="160" mass="16062">MFSGLSNHSRKTMHPVKRAWAIWMSFYWMVTRLAWMAHRLVSSTRRQSSCGGGGDPGGRGVHPGVPLDHHAHDRTRNPCGGSGSGFLAGGEGGGAGAGGFLLVLLGQLGLGGGGAGLGAREHTLRHPHRDAAGEFVGGGGGIAGGGGELVVAGAGLALPL</sequence>
<protein>
    <submittedName>
        <fullName evidence="3">Uncharacterized protein</fullName>
    </submittedName>
</protein>
<gene>
    <name evidence="3" type="ORF">PG996_011192</name>
</gene>
<comment type="caution">
    <text evidence="3">The sequence shown here is derived from an EMBL/GenBank/DDBJ whole genome shotgun (WGS) entry which is preliminary data.</text>
</comment>
<accession>A0ABR1UEE6</accession>
<feature type="compositionally biased region" description="Basic and acidic residues" evidence="1">
    <location>
        <begin position="67"/>
        <end position="76"/>
    </location>
</feature>
<feature type="transmembrane region" description="Helical" evidence="2">
    <location>
        <begin position="20"/>
        <end position="37"/>
    </location>
</feature>
<evidence type="ECO:0000256" key="2">
    <source>
        <dbReference type="SAM" id="Phobius"/>
    </source>
</evidence>
<proteinExistence type="predicted"/>
<feature type="compositionally biased region" description="Gly residues" evidence="1">
    <location>
        <begin position="50"/>
        <end position="61"/>
    </location>
</feature>
<dbReference type="Proteomes" id="UP001446871">
    <property type="component" value="Unassembled WGS sequence"/>
</dbReference>
<keyword evidence="2" id="KW-0812">Transmembrane</keyword>